<evidence type="ECO:0000313" key="1">
    <source>
        <dbReference type="EMBL" id="TFK62786.1"/>
    </source>
</evidence>
<name>A0ACD3AB77_9AGAR</name>
<sequence length="398" mass="43961">MPGITLDEAHLLSTSAQDVFYGIYIVSFFFAMRALLWDTSSSPCFRGVRTINWVYLGVVLQLAVLSTISVTVLLRQNFEALIWSGGDCAIGKEKYFVFANWMSFAGVGVVLFQSLVIDAVLLYRCYMTYMHRWKIVLAPAFLWLATFACSITILAISAELSTFPTFLNPQLRAPVAVHLTFTALQNSITTGLIMYKIGSIERENWTANSWTFQTVLQFSLRLIMDSGFIYVLASFVTLLSAVKNTNSDFVSSSIFLQITSSLFNLSMIRSNYLSNRPSTPASVLEESCLSDPFSRTRSPQPVTIINLRKSMSVTGNLGIMTTTTLDSNYSEVDLGLGSRSSVRSSMRFATPPPSPTTPSPSPIGRPRSTQAFRGGTPTFKSMYELCDGSSVTESPPRS</sequence>
<dbReference type="EMBL" id="ML208560">
    <property type="protein sequence ID" value="TFK62786.1"/>
    <property type="molecule type" value="Genomic_DNA"/>
</dbReference>
<accession>A0ACD3AB77</accession>
<protein>
    <submittedName>
        <fullName evidence="1">Uncharacterized protein</fullName>
    </submittedName>
</protein>
<gene>
    <name evidence="1" type="ORF">BDN72DRAFT_862585</name>
</gene>
<keyword evidence="2" id="KW-1185">Reference proteome</keyword>
<reference evidence="1 2" key="1">
    <citation type="journal article" date="2019" name="Nat. Ecol. Evol.">
        <title>Megaphylogeny resolves global patterns of mushroom evolution.</title>
        <authorList>
            <person name="Varga T."/>
            <person name="Krizsan K."/>
            <person name="Foldi C."/>
            <person name="Dima B."/>
            <person name="Sanchez-Garcia M."/>
            <person name="Sanchez-Ramirez S."/>
            <person name="Szollosi G.J."/>
            <person name="Szarkandi J.G."/>
            <person name="Papp V."/>
            <person name="Albert L."/>
            <person name="Andreopoulos W."/>
            <person name="Angelini C."/>
            <person name="Antonin V."/>
            <person name="Barry K.W."/>
            <person name="Bougher N.L."/>
            <person name="Buchanan P."/>
            <person name="Buyck B."/>
            <person name="Bense V."/>
            <person name="Catcheside P."/>
            <person name="Chovatia M."/>
            <person name="Cooper J."/>
            <person name="Damon W."/>
            <person name="Desjardin D."/>
            <person name="Finy P."/>
            <person name="Geml J."/>
            <person name="Haridas S."/>
            <person name="Hughes K."/>
            <person name="Justo A."/>
            <person name="Karasinski D."/>
            <person name="Kautmanova I."/>
            <person name="Kiss B."/>
            <person name="Kocsube S."/>
            <person name="Kotiranta H."/>
            <person name="LaButti K.M."/>
            <person name="Lechner B.E."/>
            <person name="Liimatainen K."/>
            <person name="Lipzen A."/>
            <person name="Lukacs Z."/>
            <person name="Mihaltcheva S."/>
            <person name="Morgado L.N."/>
            <person name="Niskanen T."/>
            <person name="Noordeloos M.E."/>
            <person name="Ohm R.A."/>
            <person name="Ortiz-Santana B."/>
            <person name="Ovrebo C."/>
            <person name="Racz N."/>
            <person name="Riley R."/>
            <person name="Savchenko A."/>
            <person name="Shiryaev A."/>
            <person name="Soop K."/>
            <person name="Spirin V."/>
            <person name="Szebenyi C."/>
            <person name="Tomsovsky M."/>
            <person name="Tulloss R.E."/>
            <person name="Uehling J."/>
            <person name="Grigoriev I.V."/>
            <person name="Vagvolgyi C."/>
            <person name="Papp T."/>
            <person name="Martin F.M."/>
            <person name="Miettinen O."/>
            <person name="Hibbett D.S."/>
            <person name="Nagy L.G."/>
        </authorList>
    </citation>
    <scope>NUCLEOTIDE SEQUENCE [LARGE SCALE GENOMIC DNA]</scope>
    <source>
        <strain evidence="1 2">NL-1719</strain>
    </source>
</reference>
<evidence type="ECO:0000313" key="2">
    <source>
        <dbReference type="Proteomes" id="UP000308600"/>
    </source>
</evidence>
<dbReference type="Proteomes" id="UP000308600">
    <property type="component" value="Unassembled WGS sequence"/>
</dbReference>
<proteinExistence type="predicted"/>
<organism evidence="1 2">
    <name type="scientific">Pluteus cervinus</name>
    <dbReference type="NCBI Taxonomy" id="181527"/>
    <lineage>
        <taxon>Eukaryota</taxon>
        <taxon>Fungi</taxon>
        <taxon>Dikarya</taxon>
        <taxon>Basidiomycota</taxon>
        <taxon>Agaricomycotina</taxon>
        <taxon>Agaricomycetes</taxon>
        <taxon>Agaricomycetidae</taxon>
        <taxon>Agaricales</taxon>
        <taxon>Pluteineae</taxon>
        <taxon>Pluteaceae</taxon>
        <taxon>Pluteus</taxon>
    </lineage>
</organism>